<gene>
    <name evidence="1" type="ORF">TJEJU_3785</name>
</gene>
<keyword evidence="2" id="KW-1185">Reference proteome</keyword>
<reference evidence="1 2" key="1">
    <citation type="submission" date="2017-07" db="EMBL/GenBank/DDBJ databases">
        <authorList>
            <person name="Sun Z.S."/>
            <person name="Albrecht U."/>
            <person name="Echele G."/>
            <person name="Lee C.C."/>
        </authorList>
    </citation>
    <scope>NUCLEOTIDE SEQUENCE [LARGE SCALE GENOMIC DNA]</scope>
    <source>
        <strain evidence="2">type strain: KCTC 22618</strain>
    </source>
</reference>
<dbReference type="RefSeq" id="WP_095074570.1">
    <property type="nucleotide sequence ID" value="NZ_LT899436.1"/>
</dbReference>
<proteinExistence type="predicted"/>
<dbReference type="EMBL" id="LT899436">
    <property type="protein sequence ID" value="SNR17420.1"/>
    <property type="molecule type" value="Genomic_DNA"/>
</dbReference>
<accession>A0A238UGD4</accession>
<dbReference type="OrthoDB" id="1441717at2"/>
<organism evidence="1 2">
    <name type="scientific">Tenacibaculum jejuense</name>
    <dbReference type="NCBI Taxonomy" id="584609"/>
    <lineage>
        <taxon>Bacteria</taxon>
        <taxon>Pseudomonadati</taxon>
        <taxon>Bacteroidota</taxon>
        <taxon>Flavobacteriia</taxon>
        <taxon>Flavobacteriales</taxon>
        <taxon>Flavobacteriaceae</taxon>
        <taxon>Tenacibaculum</taxon>
    </lineage>
</organism>
<evidence type="ECO:0000313" key="1">
    <source>
        <dbReference type="EMBL" id="SNR17420.1"/>
    </source>
</evidence>
<name>A0A238UGD4_9FLAO</name>
<evidence type="ECO:0000313" key="2">
    <source>
        <dbReference type="Proteomes" id="UP000215214"/>
    </source>
</evidence>
<dbReference type="KEGG" id="tje:TJEJU_3785"/>
<protein>
    <submittedName>
        <fullName evidence="1">Uncharacterized protein</fullName>
    </submittedName>
</protein>
<dbReference type="AlphaFoldDB" id="A0A238UGD4"/>
<dbReference type="Proteomes" id="UP000215214">
    <property type="component" value="Chromosome TJEJU"/>
</dbReference>
<sequence>MKNLVIVFALFLGLNTFSQQFEKTDDFYITEIDSTTRREYWDKFPHENQNLPIFLKDKDNNTILELSVNLMSYDETSVHVLNTNNFNNIKQVVRITTSHTACCSTLISHYLCITKDGNIIKLPQLENSHCDGPEPWIEYIFPNQKGGQKNEILMVESNYDALGKTCATTTQKAYAIYNGLYELIPVSTTHLTYHK</sequence>